<dbReference type="Gene3D" id="3.40.50.150">
    <property type="entry name" value="Vaccinia Virus protein VP39"/>
    <property type="match status" value="1"/>
</dbReference>
<dbReference type="OrthoDB" id="430136at2759"/>
<dbReference type="InterPro" id="IPR006342">
    <property type="entry name" value="FkbM_mtfrase"/>
</dbReference>
<sequence length="478" mass="54369">MSRHLKCIQPVKKTLYKVLFYMILTSCIYITISFLPKPKIICGVDNYRIRDVVVSDRQSSADNNSLEKRKAMTVGQDVIDTARSKTRHMFSVYSQRKHPVLSEFGSAEFSPKNLIGNSLVRKFHLQNCNFSHFGRAWVNSIVDAASCMEGSHLRFKTLKQYQKLPDCVRLKVPHDALPTKICVHYPSDDNFISNRLRDTGIWEQELVSQMGEFFQNNPDSQLVDLGCNIGVFTLFAASISKPVLAVDILPSNLALIQLSIALNDDILEQVNSSDENTRVLHQSGHNKETPPKYSDLITTVHNAVYCRHAKMYVYLKDDLNLGGTEVKEINIKNDNLLNTLQRITKAGKQNHSRSGLQADSQIEDVTKSNATILVDAICLDDLVPYVRTNLSVFLKMDIEGSEPDVFKCARNFFMHVDVRVILMEIAFHKYSDHGKTMMTFLLQHNMVPSEDAAGRKLLNTDFSSLYNWPDNVFWVKVR</sequence>
<comment type="caution">
    <text evidence="3">The sequence shown here is derived from an EMBL/GenBank/DDBJ whole genome shotgun (WGS) entry which is preliminary data.</text>
</comment>
<feature type="domain" description="Methyltransferase FkbM" evidence="2">
    <location>
        <begin position="226"/>
        <end position="440"/>
    </location>
</feature>
<dbReference type="PANTHER" id="PTHR34203:SF15">
    <property type="entry name" value="SLL1173 PROTEIN"/>
    <property type="match status" value="1"/>
</dbReference>
<keyword evidence="4" id="KW-1185">Reference proteome</keyword>
<accession>A0A8S3YNX4</accession>
<evidence type="ECO:0000313" key="3">
    <source>
        <dbReference type="EMBL" id="CAG5118148.1"/>
    </source>
</evidence>
<proteinExistence type="predicted"/>
<reference evidence="3" key="1">
    <citation type="submission" date="2021-04" db="EMBL/GenBank/DDBJ databases">
        <authorList>
            <consortium name="Molecular Ecology Group"/>
        </authorList>
    </citation>
    <scope>NUCLEOTIDE SEQUENCE</scope>
</reference>
<evidence type="ECO:0000259" key="2">
    <source>
        <dbReference type="Pfam" id="PF05050"/>
    </source>
</evidence>
<keyword evidence="1" id="KW-1133">Transmembrane helix</keyword>
<keyword evidence="1" id="KW-0812">Transmembrane</keyword>
<dbReference type="EMBL" id="CAJHNH020000504">
    <property type="protein sequence ID" value="CAG5118148.1"/>
    <property type="molecule type" value="Genomic_DNA"/>
</dbReference>
<keyword evidence="1" id="KW-0472">Membrane</keyword>
<gene>
    <name evidence="3" type="ORF">CUNI_LOCUS3706</name>
</gene>
<dbReference type="Proteomes" id="UP000678393">
    <property type="component" value="Unassembled WGS sequence"/>
</dbReference>
<name>A0A8S3YNX4_9EUPU</name>
<dbReference type="AlphaFoldDB" id="A0A8S3YNX4"/>
<organism evidence="3 4">
    <name type="scientific">Candidula unifasciata</name>
    <dbReference type="NCBI Taxonomy" id="100452"/>
    <lineage>
        <taxon>Eukaryota</taxon>
        <taxon>Metazoa</taxon>
        <taxon>Spiralia</taxon>
        <taxon>Lophotrochozoa</taxon>
        <taxon>Mollusca</taxon>
        <taxon>Gastropoda</taxon>
        <taxon>Heterobranchia</taxon>
        <taxon>Euthyneura</taxon>
        <taxon>Panpulmonata</taxon>
        <taxon>Eupulmonata</taxon>
        <taxon>Stylommatophora</taxon>
        <taxon>Helicina</taxon>
        <taxon>Helicoidea</taxon>
        <taxon>Geomitridae</taxon>
        <taxon>Candidula</taxon>
    </lineage>
</organism>
<feature type="transmembrane region" description="Helical" evidence="1">
    <location>
        <begin position="18"/>
        <end position="36"/>
    </location>
</feature>
<evidence type="ECO:0000256" key="1">
    <source>
        <dbReference type="SAM" id="Phobius"/>
    </source>
</evidence>
<dbReference type="SUPFAM" id="SSF53335">
    <property type="entry name" value="S-adenosyl-L-methionine-dependent methyltransferases"/>
    <property type="match status" value="1"/>
</dbReference>
<dbReference type="InterPro" id="IPR052514">
    <property type="entry name" value="SAM-dependent_MTase"/>
</dbReference>
<dbReference type="InterPro" id="IPR029063">
    <property type="entry name" value="SAM-dependent_MTases_sf"/>
</dbReference>
<dbReference type="PANTHER" id="PTHR34203">
    <property type="entry name" value="METHYLTRANSFERASE, FKBM FAMILY PROTEIN"/>
    <property type="match status" value="1"/>
</dbReference>
<protein>
    <recommendedName>
        <fullName evidence="2">Methyltransferase FkbM domain-containing protein</fullName>
    </recommendedName>
</protein>
<evidence type="ECO:0000313" key="4">
    <source>
        <dbReference type="Proteomes" id="UP000678393"/>
    </source>
</evidence>
<dbReference type="Pfam" id="PF05050">
    <property type="entry name" value="Methyltransf_21"/>
    <property type="match status" value="1"/>
</dbReference>